<keyword evidence="2" id="KW-0472">Membrane</keyword>
<feature type="compositionally biased region" description="Polar residues" evidence="1">
    <location>
        <begin position="140"/>
        <end position="159"/>
    </location>
</feature>
<keyword evidence="2" id="KW-0812">Transmembrane</keyword>
<name>A0ABP7RA13_9SPHI</name>
<evidence type="ECO:0000313" key="4">
    <source>
        <dbReference type="Proteomes" id="UP001500742"/>
    </source>
</evidence>
<sequence length="446" mass="48097">MKEKSENKLDQLFRDGISGAEDHIAFREEDWASMEQLLDKKSNRKAGVFRIVYFAAGIAALLLLAIGLYFYTDNNNKIDPTNTNLNSKNTKGQSAKDKIQPVKSANTPAAQLPVNSDSLGNTPAQNSSNSAQGSSTTSGLTKQQYAVNTPYSGLPSTDQHGLKVRASDNGENKPADNSPVNNNKVLPLIAAIVDTVGNKNKPGVDNVGSKVQNNIAANTTPPDTVTDQLTAQEKKQMLAVKTAVIKNRPQFSISVLAASDANAVNSFGHSQTGTNYGVQLSLKLTRKLTVSTGAAYAIKPYSTSPGSYSSAYPQSVYTTNIQANCKVLDIPLNVSYQVYSKGNNAISLGSGVSSYFMLRENYRYDYTQDSGLDPKYIEIKNQNKHLFGVLNINANYQRRINSRFSAVVQPYMKLPLTGIGNGKVDLKSTGVALGINWNIGSAFGAK</sequence>
<feature type="transmembrane region" description="Helical" evidence="2">
    <location>
        <begin position="51"/>
        <end position="71"/>
    </location>
</feature>
<accession>A0ABP7RA13</accession>
<keyword evidence="4" id="KW-1185">Reference proteome</keyword>
<organism evidence="3 4">
    <name type="scientific">Mucilaginibacter dorajii</name>
    <dbReference type="NCBI Taxonomy" id="692994"/>
    <lineage>
        <taxon>Bacteria</taxon>
        <taxon>Pseudomonadati</taxon>
        <taxon>Bacteroidota</taxon>
        <taxon>Sphingobacteriia</taxon>
        <taxon>Sphingobacteriales</taxon>
        <taxon>Sphingobacteriaceae</taxon>
        <taxon>Mucilaginibacter</taxon>
    </lineage>
</organism>
<feature type="compositionally biased region" description="Basic and acidic residues" evidence="1">
    <location>
        <begin position="165"/>
        <end position="174"/>
    </location>
</feature>
<evidence type="ECO:0000256" key="1">
    <source>
        <dbReference type="SAM" id="MobiDB-lite"/>
    </source>
</evidence>
<comment type="caution">
    <text evidence="3">The sequence shown here is derived from an EMBL/GenBank/DDBJ whole genome shotgun (WGS) entry which is preliminary data.</text>
</comment>
<reference evidence="4" key="1">
    <citation type="journal article" date="2019" name="Int. J. Syst. Evol. Microbiol.">
        <title>The Global Catalogue of Microorganisms (GCM) 10K type strain sequencing project: providing services to taxonomists for standard genome sequencing and annotation.</title>
        <authorList>
            <consortium name="The Broad Institute Genomics Platform"/>
            <consortium name="The Broad Institute Genome Sequencing Center for Infectious Disease"/>
            <person name="Wu L."/>
            <person name="Ma J."/>
        </authorList>
    </citation>
    <scope>NUCLEOTIDE SEQUENCE [LARGE SCALE GENOMIC DNA]</scope>
    <source>
        <strain evidence="4">JCM 16601</strain>
    </source>
</reference>
<feature type="region of interest" description="Disordered" evidence="1">
    <location>
        <begin position="79"/>
        <end position="182"/>
    </location>
</feature>
<feature type="compositionally biased region" description="Low complexity" evidence="1">
    <location>
        <begin position="124"/>
        <end position="139"/>
    </location>
</feature>
<feature type="compositionally biased region" description="Polar residues" evidence="1">
    <location>
        <begin position="103"/>
        <end position="123"/>
    </location>
</feature>
<evidence type="ECO:0000313" key="3">
    <source>
        <dbReference type="EMBL" id="GAA3994066.1"/>
    </source>
</evidence>
<feature type="compositionally biased region" description="Polar residues" evidence="1">
    <location>
        <begin position="79"/>
        <end position="93"/>
    </location>
</feature>
<dbReference type="RefSeq" id="WP_259096646.1">
    <property type="nucleotide sequence ID" value="NZ_BAAAZC010000053.1"/>
</dbReference>
<dbReference type="Proteomes" id="UP001500742">
    <property type="component" value="Unassembled WGS sequence"/>
</dbReference>
<dbReference type="EMBL" id="BAAAZC010000053">
    <property type="protein sequence ID" value="GAA3994066.1"/>
    <property type="molecule type" value="Genomic_DNA"/>
</dbReference>
<keyword evidence="2" id="KW-1133">Transmembrane helix</keyword>
<gene>
    <name evidence="3" type="ORF">GCM10022210_55210</name>
</gene>
<evidence type="ECO:0008006" key="5">
    <source>
        <dbReference type="Google" id="ProtNLM"/>
    </source>
</evidence>
<evidence type="ECO:0000256" key="2">
    <source>
        <dbReference type="SAM" id="Phobius"/>
    </source>
</evidence>
<proteinExistence type="predicted"/>
<protein>
    <recommendedName>
        <fullName evidence="5">Outer membrane protein beta-barrel domain-containing protein</fullName>
    </recommendedName>
</protein>